<organism evidence="5 6">
    <name type="scientific">Tessaracoccus aquimaris</name>
    <dbReference type="NCBI Taxonomy" id="1332264"/>
    <lineage>
        <taxon>Bacteria</taxon>
        <taxon>Bacillati</taxon>
        <taxon>Actinomycetota</taxon>
        <taxon>Actinomycetes</taxon>
        <taxon>Propionibacteriales</taxon>
        <taxon>Propionibacteriaceae</taxon>
        <taxon>Tessaracoccus</taxon>
    </lineage>
</organism>
<dbReference type="InterPro" id="IPR041678">
    <property type="entry name" value="TetR_C_16"/>
</dbReference>
<dbReference type="PRINTS" id="PR00455">
    <property type="entry name" value="HTHTETR"/>
</dbReference>
<reference evidence="6" key="1">
    <citation type="submission" date="2017-02" db="EMBL/GenBank/DDBJ databases">
        <title>Tessaracoccus aquaemaris sp. nov., isolated from the intestine of a Korean rockfish, Sebastes schlegelii, in a marine aquaculture pond.</title>
        <authorList>
            <person name="Tak E.J."/>
            <person name="Bae J.-W."/>
        </authorList>
    </citation>
    <scope>NUCLEOTIDE SEQUENCE [LARGE SCALE GENOMIC DNA]</scope>
    <source>
        <strain evidence="6">NSG39</strain>
    </source>
</reference>
<dbReference type="OrthoDB" id="3210235at2"/>
<dbReference type="PROSITE" id="PS50977">
    <property type="entry name" value="HTH_TETR_2"/>
    <property type="match status" value="1"/>
</dbReference>
<keyword evidence="1 2" id="KW-0238">DNA-binding</keyword>
<name>A0A1Q2CTC3_9ACTN</name>
<dbReference type="Gene3D" id="1.10.10.60">
    <property type="entry name" value="Homeodomain-like"/>
    <property type="match status" value="1"/>
</dbReference>
<evidence type="ECO:0000256" key="1">
    <source>
        <dbReference type="ARBA" id="ARBA00023125"/>
    </source>
</evidence>
<dbReference type="AlphaFoldDB" id="A0A1Q2CTC3"/>
<dbReference type="GO" id="GO:0000976">
    <property type="term" value="F:transcription cis-regulatory region binding"/>
    <property type="evidence" value="ECO:0007669"/>
    <property type="project" value="TreeGrafter"/>
</dbReference>
<sequence length="217" mass="22625">MTDPDVDPPKGARPVGRRAGESGTREDILDAALTLFAERGFDGASMRAIADAAGVDPALIRHFFTDKPSLFAAAMAAHSEIPQRMAEAVSGDPGQLGRRVAEAYLTLWDDAELGPVLQGLVRSAVTSEHGGELVAEALFSQMSKVPEVAAAPPEATRGVALAGAHLMGVALARNVLGLSAFTGMSREELVEAVAPSIQRYLSPLVERRASNDDGPGA</sequence>
<dbReference type="InterPro" id="IPR009057">
    <property type="entry name" value="Homeodomain-like_sf"/>
</dbReference>
<dbReference type="InterPro" id="IPR050109">
    <property type="entry name" value="HTH-type_TetR-like_transc_reg"/>
</dbReference>
<evidence type="ECO:0000256" key="2">
    <source>
        <dbReference type="PROSITE-ProRule" id="PRU00335"/>
    </source>
</evidence>
<evidence type="ECO:0000313" key="5">
    <source>
        <dbReference type="EMBL" id="AQP49381.1"/>
    </source>
</evidence>
<evidence type="ECO:0000259" key="4">
    <source>
        <dbReference type="PROSITE" id="PS50977"/>
    </source>
</evidence>
<dbReference type="InterPro" id="IPR001647">
    <property type="entry name" value="HTH_TetR"/>
</dbReference>
<dbReference type="KEGG" id="tes:BW730_14150"/>
<dbReference type="SUPFAM" id="SSF46689">
    <property type="entry name" value="Homeodomain-like"/>
    <property type="match status" value="1"/>
</dbReference>
<evidence type="ECO:0000256" key="3">
    <source>
        <dbReference type="SAM" id="MobiDB-lite"/>
    </source>
</evidence>
<dbReference type="STRING" id="1332264.BW730_14150"/>
<feature type="DNA-binding region" description="H-T-H motif" evidence="2">
    <location>
        <begin position="45"/>
        <end position="64"/>
    </location>
</feature>
<dbReference type="PANTHER" id="PTHR30055">
    <property type="entry name" value="HTH-TYPE TRANSCRIPTIONAL REGULATOR RUTR"/>
    <property type="match status" value="1"/>
</dbReference>
<dbReference type="PANTHER" id="PTHR30055:SF235">
    <property type="entry name" value="TRANSCRIPTIONAL REGULATORY PROTEIN"/>
    <property type="match status" value="1"/>
</dbReference>
<dbReference type="EMBL" id="CP019606">
    <property type="protein sequence ID" value="AQP49381.1"/>
    <property type="molecule type" value="Genomic_DNA"/>
</dbReference>
<feature type="region of interest" description="Disordered" evidence="3">
    <location>
        <begin position="1"/>
        <end position="23"/>
    </location>
</feature>
<feature type="domain" description="HTH tetR-type" evidence="4">
    <location>
        <begin position="22"/>
        <end position="82"/>
    </location>
</feature>
<dbReference type="Pfam" id="PF00440">
    <property type="entry name" value="TetR_N"/>
    <property type="match status" value="1"/>
</dbReference>
<evidence type="ECO:0000313" key="6">
    <source>
        <dbReference type="Proteomes" id="UP000188145"/>
    </source>
</evidence>
<dbReference type="RefSeq" id="WP_158522677.1">
    <property type="nucleotide sequence ID" value="NZ_CP019606.1"/>
</dbReference>
<dbReference type="SUPFAM" id="SSF48498">
    <property type="entry name" value="Tetracyclin repressor-like, C-terminal domain"/>
    <property type="match status" value="1"/>
</dbReference>
<accession>A0A1Q2CTC3</accession>
<keyword evidence="6" id="KW-1185">Reference proteome</keyword>
<gene>
    <name evidence="5" type="ORF">BW730_14150</name>
</gene>
<dbReference type="GO" id="GO:0003700">
    <property type="term" value="F:DNA-binding transcription factor activity"/>
    <property type="evidence" value="ECO:0007669"/>
    <property type="project" value="TreeGrafter"/>
</dbReference>
<dbReference type="InterPro" id="IPR036271">
    <property type="entry name" value="Tet_transcr_reg_TetR-rel_C_sf"/>
</dbReference>
<dbReference type="Pfam" id="PF17920">
    <property type="entry name" value="TetR_C_16"/>
    <property type="match status" value="1"/>
</dbReference>
<dbReference type="Proteomes" id="UP000188145">
    <property type="component" value="Chromosome"/>
</dbReference>
<dbReference type="Gene3D" id="1.10.357.10">
    <property type="entry name" value="Tetracycline Repressor, domain 2"/>
    <property type="match status" value="1"/>
</dbReference>
<proteinExistence type="predicted"/>
<protein>
    <recommendedName>
        <fullName evidence="4">HTH tetR-type domain-containing protein</fullName>
    </recommendedName>
</protein>